<evidence type="ECO:0000256" key="8">
    <source>
        <dbReference type="ARBA" id="ARBA00023136"/>
    </source>
</evidence>
<protein>
    <submittedName>
        <fullName evidence="9">Sodium:alanine symporter family protein</fullName>
    </submittedName>
</protein>
<dbReference type="GO" id="GO:0005886">
    <property type="term" value="C:plasma membrane"/>
    <property type="evidence" value="ECO:0007669"/>
    <property type="project" value="UniProtKB-SubCell"/>
</dbReference>
<dbReference type="EMBL" id="SLVV01000001">
    <property type="protein sequence ID" value="TCN28108.1"/>
    <property type="molecule type" value="Genomic_DNA"/>
</dbReference>
<dbReference type="InterPro" id="IPR001463">
    <property type="entry name" value="Na/Ala_symport"/>
</dbReference>
<evidence type="ECO:0000256" key="3">
    <source>
        <dbReference type="ARBA" id="ARBA00022448"/>
    </source>
</evidence>
<gene>
    <name evidence="9" type="ORF">EV146_101439</name>
</gene>
<comment type="subcellular location">
    <subcellularLocation>
        <location evidence="1">Cell membrane</location>
        <topology evidence="1">Multi-pass membrane protein</topology>
    </subcellularLocation>
</comment>
<sequence>MGAMAWVNLTVIFLLTKPALRALNDYVRQKKAGKDPVFKPAKLGIEGADFWEEKYKVPLHTQNQLKERRTVS</sequence>
<dbReference type="Pfam" id="PF01235">
    <property type="entry name" value="Na_Ala_symp"/>
    <property type="match status" value="1"/>
</dbReference>
<keyword evidence="3" id="KW-0813">Transport</keyword>
<evidence type="ECO:0000256" key="7">
    <source>
        <dbReference type="ARBA" id="ARBA00022989"/>
    </source>
</evidence>
<dbReference type="Proteomes" id="UP000295689">
    <property type="component" value="Unassembled WGS sequence"/>
</dbReference>
<keyword evidence="4" id="KW-1003">Cell membrane</keyword>
<comment type="similarity">
    <text evidence="2">Belongs to the alanine or glycine:cation symporter (AGCS) (TC 2.A.25) family.</text>
</comment>
<evidence type="ECO:0000256" key="1">
    <source>
        <dbReference type="ARBA" id="ARBA00004651"/>
    </source>
</evidence>
<proteinExistence type="inferred from homology"/>
<dbReference type="GO" id="GO:0005283">
    <property type="term" value="F:amino acid:sodium symporter activity"/>
    <property type="evidence" value="ECO:0007669"/>
    <property type="project" value="InterPro"/>
</dbReference>
<evidence type="ECO:0000256" key="2">
    <source>
        <dbReference type="ARBA" id="ARBA00009261"/>
    </source>
</evidence>
<keyword evidence="5" id="KW-0812">Transmembrane</keyword>
<name>A0A4R2BLH5_9BACI</name>
<comment type="caution">
    <text evidence="9">The sequence shown here is derived from an EMBL/GenBank/DDBJ whole genome shotgun (WGS) entry which is preliminary data.</text>
</comment>
<keyword evidence="8" id="KW-0472">Membrane</keyword>
<organism evidence="9 10">
    <name type="scientific">Mesobacillus foraminis</name>
    <dbReference type="NCBI Taxonomy" id="279826"/>
    <lineage>
        <taxon>Bacteria</taxon>
        <taxon>Bacillati</taxon>
        <taxon>Bacillota</taxon>
        <taxon>Bacilli</taxon>
        <taxon>Bacillales</taxon>
        <taxon>Bacillaceae</taxon>
        <taxon>Mesobacillus</taxon>
    </lineage>
</organism>
<evidence type="ECO:0000256" key="4">
    <source>
        <dbReference type="ARBA" id="ARBA00022475"/>
    </source>
</evidence>
<reference evidence="9 10" key="1">
    <citation type="journal article" date="2015" name="Stand. Genomic Sci.">
        <title>Genomic Encyclopedia of Bacterial and Archaeal Type Strains, Phase III: the genomes of soil and plant-associated and newly described type strains.</title>
        <authorList>
            <person name="Whitman W.B."/>
            <person name="Woyke T."/>
            <person name="Klenk H.P."/>
            <person name="Zhou Y."/>
            <person name="Lilburn T.G."/>
            <person name="Beck B.J."/>
            <person name="De Vos P."/>
            <person name="Vandamme P."/>
            <person name="Eisen J.A."/>
            <person name="Garrity G."/>
            <person name="Hugenholtz P."/>
            <person name="Kyrpides N.C."/>
        </authorList>
    </citation>
    <scope>NUCLEOTIDE SEQUENCE [LARGE SCALE GENOMIC DNA]</scope>
    <source>
        <strain evidence="9 10">CV53</strain>
    </source>
</reference>
<evidence type="ECO:0000256" key="5">
    <source>
        <dbReference type="ARBA" id="ARBA00022692"/>
    </source>
</evidence>
<keyword evidence="7" id="KW-1133">Transmembrane helix</keyword>
<dbReference type="AlphaFoldDB" id="A0A4R2BLH5"/>
<evidence type="ECO:0000313" key="10">
    <source>
        <dbReference type="Proteomes" id="UP000295689"/>
    </source>
</evidence>
<accession>A0A4R2BLH5</accession>
<evidence type="ECO:0000256" key="6">
    <source>
        <dbReference type="ARBA" id="ARBA00022847"/>
    </source>
</evidence>
<keyword evidence="6" id="KW-0769">Symport</keyword>
<keyword evidence="10" id="KW-1185">Reference proteome</keyword>
<evidence type="ECO:0000313" key="9">
    <source>
        <dbReference type="EMBL" id="TCN28108.1"/>
    </source>
</evidence>